<reference evidence="3" key="1">
    <citation type="submission" date="2023-03" db="EMBL/GenBank/DDBJ databases">
        <title>Massive genome expansion in bonnet fungi (Mycena s.s.) driven by repeated elements and novel gene families across ecological guilds.</title>
        <authorList>
            <consortium name="Lawrence Berkeley National Laboratory"/>
            <person name="Harder C.B."/>
            <person name="Miyauchi S."/>
            <person name="Viragh M."/>
            <person name="Kuo A."/>
            <person name="Thoen E."/>
            <person name="Andreopoulos B."/>
            <person name="Lu D."/>
            <person name="Skrede I."/>
            <person name="Drula E."/>
            <person name="Henrissat B."/>
            <person name="Morin E."/>
            <person name="Kohler A."/>
            <person name="Barry K."/>
            <person name="LaButti K."/>
            <person name="Morin E."/>
            <person name="Salamov A."/>
            <person name="Lipzen A."/>
            <person name="Mereny Z."/>
            <person name="Hegedus B."/>
            <person name="Baldrian P."/>
            <person name="Stursova M."/>
            <person name="Weitz H."/>
            <person name="Taylor A."/>
            <person name="Grigoriev I.V."/>
            <person name="Nagy L.G."/>
            <person name="Martin F."/>
            <person name="Kauserud H."/>
        </authorList>
    </citation>
    <scope>NUCLEOTIDE SEQUENCE</scope>
    <source>
        <strain evidence="3">9284</strain>
    </source>
</reference>
<dbReference type="EMBL" id="JARKIF010000006">
    <property type="protein sequence ID" value="KAJ7636958.1"/>
    <property type="molecule type" value="Genomic_DNA"/>
</dbReference>
<evidence type="ECO:0000313" key="3">
    <source>
        <dbReference type="EMBL" id="KAJ7636958.1"/>
    </source>
</evidence>
<gene>
    <name evidence="3" type="ORF">FB45DRAFT_907850</name>
</gene>
<proteinExistence type="predicted"/>
<feature type="signal peptide" evidence="2">
    <location>
        <begin position="1"/>
        <end position="22"/>
    </location>
</feature>
<dbReference type="Proteomes" id="UP001221142">
    <property type="component" value="Unassembled WGS sequence"/>
</dbReference>
<protein>
    <submittedName>
        <fullName evidence="3">Uncharacterized protein</fullName>
    </submittedName>
</protein>
<organism evidence="3 4">
    <name type="scientific">Roridomyces roridus</name>
    <dbReference type="NCBI Taxonomy" id="1738132"/>
    <lineage>
        <taxon>Eukaryota</taxon>
        <taxon>Fungi</taxon>
        <taxon>Dikarya</taxon>
        <taxon>Basidiomycota</taxon>
        <taxon>Agaricomycotina</taxon>
        <taxon>Agaricomycetes</taxon>
        <taxon>Agaricomycetidae</taxon>
        <taxon>Agaricales</taxon>
        <taxon>Marasmiineae</taxon>
        <taxon>Mycenaceae</taxon>
        <taxon>Roridomyces</taxon>
    </lineage>
</organism>
<accession>A0AAD7FQ51</accession>
<name>A0AAD7FQ51_9AGAR</name>
<keyword evidence="2" id="KW-0732">Signal</keyword>
<dbReference type="AlphaFoldDB" id="A0AAD7FQ51"/>
<evidence type="ECO:0000256" key="2">
    <source>
        <dbReference type="SAM" id="SignalP"/>
    </source>
</evidence>
<evidence type="ECO:0000256" key="1">
    <source>
        <dbReference type="SAM" id="MobiDB-lite"/>
    </source>
</evidence>
<evidence type="ECO:0000313" key="4">
    <source>
        <dbReference type="Proteomes" id="UP001221142"/>
    </source>
</evidence>
<comment type="caution">
    <text evidence="3">The sequence shown here is derived from an EMBL/GenBank/DDBJ whole genome shotgun (WGS) entry which is preliminary data.</text>
</comment>
<keyword evidence="4" id="KW-1185">Reference proteome</keyword>
<sequence length="125" mass="13919">MNLIRLLAIAALLVAQPLSSDAVPIPPAGAALARVFGLAHTPRKSSIPHQLRRVARELTERVHVPTMFVSRREDREDIFLARSLEDTVFASARDVQDGVLQRRDGERTSRSAHDVRFSPEPSFRG</sequence>
<feature type="chain" id="PRO_5042223388" evidence="2">
    <location>
        <begin position="23"/>
        <end position="125"/>
    </location>
</feature>
<feature type="region of interest" description="Disordered" evidence="1">
    <location>
        <begin position="99"/>
        <end position="125"/>
    </location>
</feature>
<feature type="compositionally biased region" description="Basic and acidic residues" evidence="1">
    <location>
        <begin position="99"/>
        <end position="117"/>
    </location>
</feature>